<organism evidence="3 4">
    <name type="scientific">Undibacterium rivi</name>
    <dbReference type="NCBI Taxonomy" id="2828729"/>
    <lineage>
        <taxon>Bacteria</taxon>
        <taxon>Pseudomonadati</taxon>
        <taxon>Pseudomonadota</taxon>
        <taxon>Betaproteobacteria</taxon>
        <taxon>Burkholderiales</taxon>
        <taxon>Oxalobacteraceae</taxon>
        <taxon>Undibacterium</taxon>
    </lineage>
</organism>
<keyword evidence="4" id="KW-1185">Reference proteome</keyword>
<dbReference type="SMART" id="SM00829">
    <property type="entry name" value="PKS_ER"/>
    <property type="match status" value="1"/>
</dbReference>
<dbReference type="InterPro" id="IPR013149">
    <property type="entry name" value="ADH-like_C"/>
</dbReference>
<sequence length="333" mass="35360">MSSTYQRIVLASRPQGNVRADNFRLETLPLPEIKDGEVLVRNHFLSLDPYMRGRMEETKSYAAPQPLNETMIGGTVGEIIASKNPRFAVGDKVLGMLGWTEVAVSDGALLRRLDAASPIPLSAYLGAVGMPGLTAWYGLTQIMQPKAGETVVVSAASGAVGSVVGQLAKQMGCRVVGIAGGAEKCAYVVNELGFDACVDYKAGKLDADLAAATPDGIDAVFENVGGDVFDASLARMNPFGRIAMCGMISGYNGEPIAIKNARAFLTMRLTMRGFIVSEHMDLWPQGLKELGTLVATGKLKFRESIAEGIAQAPDAFIGLLKGQNFGKQLVKLS</sequence>
<dbReference type="PANTHER" id="PTHR43205">
    <property type="entry name" value="PROSTAGLANDIN REDUCTASE"/>
    <property type="match status" value="1"/>
</dbReference>
<dbReference type="CDD" id="cd05288">
    <property type="entry name" value="PGDH"/>
    <property type="match status" value="1"/>
</dbReference>
<dbReference type="PANTHER" id="PTHR43205:SF7">
    <property type="entry name" value="PROSTAGLANDIN REDUCTASE 1"/>
    <property type="match status" value="1"/>
</dbReference>
<dbReference type="InterPro" id="IPR045010">
    <property type="entry name" value="MDR_fam"/>
</dbReference>
<dbReference type="InterPro" id="IPR041694">
    <property type="entry name" value="ADH_N_2"/>
</dbReference>
<comment type="caution">
    <text evidence="3">The sequence shown here is derived from an EMBL/GenBank/DDBJ whole genome shotgun (WGS) entry which is preliminary data.</text>
</comment>
<gene>
    <name evidence="3" type="ORF">KDM87_05095</name>
</gene>
<evidence type="ECO:0000313" key="3">
    <source>
        <dbReference type="EMBL" id="MBR7791966.1"/>
    </source>
</evidence>
<dbReference type="SUPFAM" id="SSF50129">
    <property type="entry name" value="GroES-like"/>
    <property type="match status" value="2"/>
</dbReference>
<dbReference type="Proteomes" id="UP000682982">
    <property type="component" value="Unassembled WGS sequence"/>
</dbReference>
<dbReference type="InterPro" id="IPR011032">
    <property type="entry name" value="GroES-like_sf"/>
</dbReference>
<name>A0ABS5GZS5_9BURK</name>
<dbReference type="InterPro" id="IPR020843">
    <property type="entry name" value="ER"/>
</dbReference>
<protein>
    <submittedName>
        <fullName evidence="3">NADP-dependent oxidoreductase</fullName>
    </submittedName>
</protein>
<evidence type="ECO:0000256" key="1">
    <source>
        <dbReference type="ARBA" id="ARBA00023002"/>
    </source>
</evidence>
<accession>A0ABS5GZS5</accession>
<dbReference type="Pfam" id="PF16884">
    <property type="entry name" value="ADH_N_2"/>
    <property type="match status" value="1"/>
</dbReference>
<reference evidence="3 4" key="1">
    <citation type="submission" date="2021-04" db="EMBL/GenBank/DDBJ databases">
        <title>novel species isolated from subtropical streams in China.</title>
        <authorList>
            <person name="Lu H."/>
        </authorList>
    </citation>
    <scope>NUCLEOTIDE SEQUENCE [LARGE SCALE GENOMIC DNA]</scope>
    <source>
        <strain evidence="3 4">FT147W</strain>
    </source>
</reference>
<evidence type="ECO:0000259" key="2">
    <source>
        <dbReference type="SMART" id="SM00829"/>
    </source>
</evidence>
<proteinExistence type="predicted"/>
<evidence type="ECO:0000313" key="4">
    <source>
        <dbReference type="Proteomes" id="UP000682982"/>
    </source>
</evidence>
<dbReference type="RefSeq" id="WP_212678083.1">
    <property type="nucleotide sequence ID" value="NZ_JAGSPK010000002.1"/>
</dbReference>
<dbReference type="Gene3D" id="3.90.180.10">
    <property type="entry name" value="Medium-chain alcohol dehydrogenases, catalytic domain"/>
    <property type="match status" value="1"/>
</dbReference>
<dbReference type="Gene3D" id="3.40.50.720">
    <property type="entry name" value="NAD(P)-binding Rossmann-like Domain"/>
    <property type="match status" value="1"/>
</dbReference>
<feature type="domain" description="Enoyl reductase (ER)" evidence="2">
    <location>
        <begin position="19"/>
        <end position="330"/>
    </location>
</feature>
<keyword evidence="1" id="KW-0560">Oxidoreductase</keyword>
<dbReference type="EMBL" id="JAGSPK010000002">
    <property type="protein sequence ID" value="MBR7791966.1"/>
    <property type="molecule type" value="Genomic_DNA"/>
</dbReference>
<dbReference type="InterPro" id="IPR036291">
    <property type="entry name" value="NAD(P)-bd_dom_sf"/>
</dbReference>
<dbReference type="SUPFAM" id="SSF51735">
    <property type="entry name" value="NAD(P)-binding Rossmann-fold domains"/>
    <property type="match status" value="1"/>
</dbReference>
<dbReference type="Pfam" id="PF00107">
    <property type="entry name" value="ADH_zinc_N"/>
    <property type="match status" value="1"/>
</dbReference>